<proteinExistence type="predicted"/>
<sequence>MGFRKFVAPALVALLGLGLLVALITSAFGKHQRDQADAQAASVVTVRGLVGSEKEAFYRDPRVAAAFKRLGLVIEVQKAGSREIAARTDLKDFDFAHPAGAPAALKLQQVSKASRIYTPFYTPMAVASWRKLLPVLEGNGLVKQRDGAYYIIDMSRLLQMVADGTRWRELKNNSVYDTSRAVLISSTDVRKSNSAAMYLALASYILNGNNIVQADDEIDRILPVAGSLFLKQGFQESSSAGPFDDYVGMGMGKAPLVMVYEAQFLEYQSKQPQPNPDMVLLYPQPTVFTKHVLVPLSANGARVGEALTTDKELQSLAAEYGYRGADASHFKTFLQQKKLFAPAELVDVIDPPTYAVLEKMIVAIGQKFQ</sequence>
<gene>
    <name evidence="1" type="ORF">SAMN02745857_03170</name>
</gene>
<reference evidence="1 2" key="1">
    <citation type="submission" date="2017-04" db="EMBL/GenBank/DDBJ databases">
        <authorList>
            <person name="Afonso C.L."/>
            <person name="Miller P.J."/>
            <person name="Scott M.A."/>
            <person name="Spackman E."/>
            <person name="Goraichik I."/>
            <person name="Dimitrov K.M."/>
            <person name="Suarez D.L."/>
            <person name="Swayne D.E."/>
        </authorList>
    </citation>
    <scope>NUCLEOTIDE SEQUENCE [LARGE SCALE GENOMIC DNA]</scope>
    <source>
        <strain evidence="1 2">DSM 23236</strain>
    </source>
</reference>
<dbReference type="AlphaFoldDB" id="A0A1W1XW68"/>
<evidence type="ECO:0000313" key="1">
    <source>
        <dbReference type="EMBL" id="SMC28230.1"/>
    </source>
</evidence>
<accession>A0A1W1XW68</accession>
<evidence type="ECO:0008006" key="3">
    <source>
        <dbReference type="Google" id="ProtNLM"/>
    </source>
</evidence>
<dbReference type="EMBL" id="FWXD01000021">
    <property type="protein sequence ID" value="SMC28230.1"/>
    <property type="molecule type" value="Genomic_DNA"/>
</dbReference>
<dbReference type="RefSeq" id="WP_217807091.1">
    <property type="nucleotide sequence ID" value="NZ_FWXD01000021.1"/>
</dbReference>
<organism evidence="1 2">
    <name type="scientific">Andreprevotia lacus DSM 23236</name>
    <dbReference type="NCBI Taxonomy" id="1121001"/>
    <lineage>
        <taxon>Bacteria</taxon>
        <taxon>Pseudomonadati</taxon>
        <taxon>Pseudomonadota</taxon>
        <taxon>Betaproteobacteria</taxon>
        <taxon>Neisseriales</taxon>
        <taxon>Chitinibacteraceae</taxon>
        <taxon>Andreprevotia</taxon>
    </lineage>
</organism>
<evidence type="ECO:0000313" key="2">
    <source>
        <dbReference type="Proteomes" id="UP000192761"/>
    </source>
</evidence>
<keyword evidence="2" id="KW-1185">Reference proteome</keyword>
<dbReference type="Proteomes" id="UP000192761">
    <property type="component" value="Unassembled WGS sequence"/>
</dbReference>
<name>A0A1W1XW68_9NEIS</name>
<protein>
    <recommendedName>
        <fullName evidence="3">Extracellular solute-binding protein</fullName>
    </recommendedName>
</protein>
<dbReference type="STRING" id="1121001.SAMN02745857_03170"/>